<gene>
    <name evidence="1" type="ORF">Q5716_02895</name>
</gene>
<organism evidence="1 2">
    <name type="scientific">Antiquaquibacter soli</name>
    <dbReference type="NCBI Taxonomy" id="3064523"/>
    <lineage>
        <taxon>Bacteria</taxon>
        <taxon>Bacillati</taxon>
        <taxon>Actinomycetota</taxon>
        <taxon>Actinomycetes</taxon>
        <taxon>Micrococcales</taxon>
        <taxon>Microbacteriaceae</taxon>
        <taxon>Antiquaquibacter</taxon>
    </lineage>
</organism>
<dbReference type="EMBL" id="JAUQUB010000001">
    <property type="protein sequence ID" value="MDO7881168.1"/>
    <property type="molecule type" value="Genomic_DNA"/>
</dbReference>
<protein>
    <submittedName>
        <fullName evidence="1">DUF4432 family protein</fullName>
    </submittedName>
</protein>
<comment type="caution">
    <text evidence="1">The sequence shown here is derived from an EMBL/GenBank/DDBJ whole genome shotgun (WGS) entry which is preliminary data.</text>
</comment>
<dbReference type="Proteomes" id="UP001241072">
    <property type="component" value="Unassembled WGS sequence"/>
</dbReference>
<dbReference type="Gene3D" id="2.70.98.10">
    <property type="match status" value="1"/>
</dbReference>
<reference evidence="1 2" key="1">
    <citation type="submission" date="2023-07" db="EMBL/GenBank/DDBJ databases">
        <title>Protaetiibacter sp. nov WY-16 isolated from soil.</title>
        <authorList>
            <person name="Liu B."/>
            <person name="Wan Y."/>
        </authorList>
    </citation>
    <scope>NUCLEOTIDE SEQUENCE [LARGE SCALE GENOMIC DNA]</scope>
    <source>
        <strain evidence="1 2">WY-16</strain>
    </source>
</reference>
<name>A0ABT9BL54_9MICO</name>
<keyword evidence="2" id="KW-1185">Reference proteome</keyword>
<dbReference type="InterPro" id="IPR014718">
    <property type="entry name" value="GH-type_carb-bd"/>
</dbReference>
<proteinExistence type="predicted"/>
<evidence type="ECO:0000313" key="1">
    <source>
        <dbReference type="EMBL" id="MDO7881168.1"/>
    </source>
</evidence>
<dbReference type="Pfam" id="PF14486">
    <property type="entry name" value="DUF4432"/>
    <property type="match status" value="1"/>
</dbReference>
<dbReference type="InterPro" id="IPR027839">
    <property type="entry name" value="DUF4432"/>
</dbReference>
<dbReference type="RefSeq" id="WP_305001583.1">
    <property type="nucleotide sequence ID" value="NZ_JAUQUB010000001.1"/>
</dbReference>
<accession>A0ABT9BL54</accession>
<evidence type="ECO:0000313" key="2">
    <source>
        <dbReference type="Proteomes" id="UP001241072"/>
    </source>
</evidence>
<sequence length="344" mass="37178">MSTVIPLVPAQFPESGRRTLLEADGIVVEGFRYSSGIEGMTVRSEALELDVLPFTGQQIWRARIGGRDLTMRSTFEEPVASREYLESNGAYFIHCGGSAMGNPGRGDEHPLHGELPSARLGDVALELEGHELRLRGGFTSRVAFGAYFRAALSLRVRVGDTLIESHAELTNLSAEPRPLMYLAHINMLPAVGGRLVEEYEPGRRPVARGDVLVGGRPVPAADLDSGAVDIEELLAPGVRVEPELVQTVPVAHPGGWSTVRQVHPTGHTDIVSFEHGDLTHTIRWLRRSADDDAFGFALPATAEADGLAAETAKGHVRLYGPGESLRATIRHGSEPATPRERSPE</sequence>